<dbReference type="SUPFAM" id="SSF53383">
    <property type="entry name" value="PLP-dependent transferases"/>
    <property type="match status" value="1"/>
</dbReference>
<evidence type="ECO:0000256" key="2">
    <source>
        <dbReference type="ARBA" id="ARBA00022576"/>
    </source>
</evidence>
<reference evidence="6" key="1">
    <citation type="submission" date="2020-05" db="EMBL/GenBank/DDBJ databases">
        <authorList>
            <person name="Chiriac C."/>
            <person name="Salcher M."/>
            <person name="Ghai R."/>
            <person name="Kavagutti S V."/>
        </authorList>
    </citation>
    <scope>NUCLEOTIDE SEQUENCE</scope>
</reference>
<organism evidence="6">
    <name type="scientific">freshwater metagenome</name>
    <dbReference type="NCBI Taxonomy" id="449393"/>
    <lineage>
        <taxon>unclassified sequences</taxon>
        <taxon>metagenomes</taxon>
        <taxon>ecological metagenomes</taxon>
    </lineage>
</organism>
<proteinExistence type="predicted"/>
<name>A0A6J7DUV1_9ZZZZ</name>
<dbReference type="Gene3D" id="3.90.1150.10">
    <property type="entry name" value="Aspartate Aminotransferase, domain 1"/>
    <property type="match status" value="1"/>
</dbReference>
<keyword evidence="2" id="KW-0032">Aminotransferase</keyword>
<feature type="domain" description="Aminotransferase class I/classII large" evidence="5">
    <location>
        <begin position="12"/>
        <end position="83"/>
    </location>
</feature>
<dbReference type="Pfam" id="PF00155">
    <property type="entry name" value="Aminotran_1_2"/>
    <property type="match status" value="1"/>
</dbReference>
<evidence type="ECO:0000313" key="6">
    <source>
        <dbReference type="EMBL" id="CAB4874456.1"/>
    </source>
</evidence>
<evidence type="ECO:0000256" key="3">
    <source>
        <dbReference type="ARBA" id="ARBA00022679"/>
    </source>
</evidence>
<evidence type="ECO:0000256" key="1">
    <source>
        <dbReference type="ARBA" id="ARBA00001933"/>
    </source>
</evidence>
<dbReference type="GO" id="GO:1901605">
    <property type="term" value="P:alpha-amino acid metabolic process"/>
    <property type="evidence" value="ECO:0007669"/>
    <property type="project" value="TreeGrafter"/>
</dbReference>
<keyword evidence="3" id="KW-0808">Transferase</keyword>
<keyword evidence="4" id="KW-0663">Pyridoxal phosphate</keyword>
<evidence type="ECO:0000256" key="4">
    <source>
        <dbReference type="ARBA" id="ARBA00022898"/>
    </source>
</evidence>
<protein>
    <submittedName>
        <fullName evidence="6">Unannotated protein</fullName>
    </submittedName>
</protein>
<comment type="cofactor">
    <cofactor evidence="1">
        <name>pyridoxal 5'-phosphate</name>
        <dbReference type="ChEBI" id="CHEBI:597326"/>
    </cofactor>
</comment>
<accession>A0A6J7DUV1</accession>
<gene>
    <name evidence="6" type="ORF">UFOPK3461_00520</name>
</gene>
<dbReference type="PANTHER" id="PTHR42790:SF19">
    <property type="entry name" value="KYNURENINE_ALPHA-AMINOADIPATE AMINOTRANSFERASE, MITOCHONDRIAL"/>
    <property type="match status" value="1"/>
</dbReference>
<dbReference type="InterPro" id="IPR015424">
    <property type="entry name" value="PyrdxlP-dep_Trfase"/>
</dbReference>
<dbReference type="PANTHER" id="PTHR42790">
    <property type="entry name" value="AMINOTRANSFERASE"/>
    <property type="match status" value="1"/>
</dbReference>
<dbReference type="InterPro" id="IPR050859">
    <property type="entry name" value="Class-I_PLP-dep_aminotransf"/>
</dbReference>
<dbReference type="InterPro" id="IPR015422">
    <property type="entry name" value="PyrdxlP-dep_Trfase_small"/>
</dbReference>
<dbReference type="GO" id="GO:0008483">
    <property type="term" value="F:transaminase activity"/>
    <property type="evidence" value="ECO:0007669"/>
    <property type="project" value="UniProtKB-KW"/>
</dbReference>
<dbReference type="EMBL" id="CAFBLW010000031">
    <property type="protein sequence ID" value="CAB4874456.1"/>
    <property type="molecule type" value="Genomic_DNA"/>
</dbReference>
<dbReference type="InterPro" id="IPR004839">
    <property type="entry name" value="Aminotransferase_I/II_large"/>
</dbReference>
<sequence>MLESLEQHFPKEATWTKPGGGFYVWVNLPPEIDTKAMMPKAIVAKVAYVPGTAFYADGFGSWSMRLSYCHPTPERIREGVKALGGIVKQEMSRRGGALK</sequence>
<dbReference type="AlphaFoldDB" id="A0A6J7DUV1"/>
<evidence type="ECO:0000259" key="5">
    <source>
        <dbReference type="Pfam" id="PF00155"/>
    </source>
</evidence>
<dbReference type="GO" id="GO:0030170">
    <property type="term" value="F:pyridoxal phosphate binding"/>
    <property type="evidence" value="ECO:0007669"/>
    <property type="project" value="InterPro"/>
</dbReference>